<evidence type="ECO:0000256" key="8">
    <source>
        <dbReference type="PROSITE-ProRule" id="PRU01026"/>
    </source>
</evidence>
<dbReference type="InterPro" id="IPR016586">
    <property type="entry name" value="Mtf1"/>
</dbReference>
<keyword evidence="10" id="KW-1185">Reference proteome</keyword>
<dbReference type="PANTHER" id="PTHR11727">
    <property type="entry name" value="DIMETHYLADENOSINE TRANSFERASE"/>
    <property type="match status" value="1"/>
</dbReference>
<keyword evidence="6 8" id="KW-0694">RNA-binding</keyword>
<reference evidence="9 10" key="1">
    <citation type="journal article" date="2004" name="Science">
        <title>The Ashbya gossypii genome as a tool for mapping the ancient Saccharomyces cerevisiae genome.</title>
        <authorList>
            <person name="Dietrich F.S."/>
            <person name="Voegeli S."/>
            <person name="Brachat S."/>
            <person name="Lerch A."/>
            <person name="Gates K."/>
            <person name="Steiner S."/>
            <person name="Mohr C."/>
            <person name="Pohlmann R."/>
            <person name="Luedi P."/>
            <person name="Choi S."/>
            <person name="Wing R.A."/>
            <person name="Flavier A."/>
            <person name="Gaffney T.D."/>
            <person name="Philippsen P."/>
        </authorList>
    </citation>
    <scope>NUCLEOTIDE SEQUENCE [LARGE SCALE GENOMIC DNA]</scope>
    <source>
        <strain evidence="10">ATCC 10895 / CBS 109.51 / FGSC 9923 / NRRL Y-1056</strain>
    </source>
</reference>
<keyword evidence="4 8" id="KW-0808">Transferase</keyword>
<dbReference type="PROSITE" id="PS51689">
    <property type="entry name" value="SAM_RNA_A_N6_MT"/>
    <property type="match status" value="1"/>
</dbReference>
<dbReference type="SUPFAM" id="SSF53335">
    <property type="entry name" value="S-adenosyl-L-methionine-dependent methyltransferases"/>
    <property type="match status" value="1"/>
</dbReference>
<dbReference type="RefSeq" id="NP_986111.2">
    <property type="nucleotide sequence ID" value="NM_212247.2"/>
</dbReference>
<dbReference type="EMBL" id="AE016819">
    <property type="protein sequence ID" value="AAS53935.2"/>
    <property type="molecule type" value="Genomic_DNA"/>
</dbReference>
<dbReference type="Gene3D" id="3.40.50.150">
    <property type="entry name" value="Vaccinia Virus protein VP39"/>
    <property type="match status" value="1"/>
</dbReference>
<dbReference type="GO" id="GO:0005759">
    <property type="term" value="C:mitochondrial matrix"/>
    <property type="evidence" value="ECO:0000318"/>
    <property type="project" value="GO_Central"/>
</dbReference>
<proteinExistence type="inferred from homology"/>
<keyword evidence="3 8" id="KW-0489">Methyltransferase</keyword>
<dbReference type="AlphaFoldDB" id="Q752L0"/>
<evidence type="ECO:0000256" key="3">
    <source>
        <dbReference type="ARBA" id="ARBA00022603"/>
    </source>
</evidence>
<dbReference type="GO" id="GO:0034246">
    <property type="term" value="F:mitochondrial transcription factor activity"/>
    <property type="evidence" value="ECO:0000318"/>
    <property type="project" value="GO_Central"/>
</dbReference>
<evidence type="ECO:0000313" key="9">
    <source>
        <dbReference type="EMBL" id="AAS53935.2"/>
    </source>
</evidence>
<dbReference type="Proteomes" id="UP000000591">
    <property type="component" value="Chromosome VI"/>
</dbReference>
<evidence type="ECO:0000256" key="1">
    <source>
        <dbReference type="ARBA" id="ARBA00004173"/>
    </source>
</evidence>
<dbReference type="GO" id="GO:0034245">
    <property type="term" value="C:mitochondrial DNA-directed RNA polymerase complex"/>
    <property type="evidence" value="ECO:0000318"/>
    <property type="project" value="GO_Central"/>
</dbReference>
<evidence type="ECO:0000256" key="7">
    <source>
        <dbReference type="ARBA" id="ARBA00024915"/>
    </source>
</evidence>
<dbReference type="InterPro" id="IPR029063">
    <property type="entry name" value="SAM-dependent_MTases_sf"/>
</dbReference>
<gene>
    <name evidence="9" type="ORF">AGOS_AFR564W</name>
</gene>
<dbReference type="OrthoDB" id="16079at2759"/>
<dbReference type="eggNOG" id="ENOG502QY7G">
    <property type="taxonomic scope" value="Eukaryota"/>
</dbReference>
<evidence type="ECO:0000313" key="10">
    <source>
        <dbReference type="Proteomes" id="UP000000591"/>
    </source>
</evidence>
<dbReference type="InterPro" id="IPR001737">
    <property type="entry name" value="KsgA/Erm"/>
</dbReference>
<comment type="function">
    <text evidence="7">Mitochondrial transcription factor that confers selective promoter recognition on the core subunit of the yeast mitochondrial RNA polymerase. Interacts with DNA in a non-specific manner.</text>
</comment>
<comment type="caution">
    <text evidence="8">Lacks conserved residue(s) required for the propagation of feature annotation.</text>
</comment>
<feature type="binding site" evidence="8">
    <location>
        <position position="28"/>
    </location>
    <ligand>
        <name>S-adenosyl-L-methionine</name>
        <dbReference type="ChEBI" id="CHEBI:59789"/>
    </ligand>
</feature>
<feature type="binding site" evidence="8">
    <location>
        <position position="142"/>
    </location>
    <ligand>
        <name>S-adenosyl-L-methionine</name>
        <dbReference type="ChEBI" id="CHEBI:59789"/>
    </ligand>
</feature>
<dbReference type="InParanoid" id="Q752L0"/>
<dbReference type="InterPro" id="IPR023165">
    <property type="entry name" value="rRNA_Ade_diMease-like_C"/>
</dbReference>
<dbReference type="Pfam" id="PF00398">
    <property type="entry name" value="RrnaAD"/>
    <property type="match status" value="1"/>
</dbReference>
<organism evidence="9 10">
    <name type="scientific">Eremothecium gossypii (strain ATCC 10895 / CBS 109.51 / FGSC 9923 / NRRL Y-1056)</name>
    <name type="common">Yeast</name>
    <name type="synonym">Ashbya gossypii</name>
    <dbReference type="NCBI Taxonomy" id="284811"/>
    <lineage>
        <taxon>Eukaryota</taxon>
        <taxon>Fungi</taxon>
        <taxon>Dikarya</taxon>
        <taxon>Ascomycota</taxon>
        <taxon>Saccharomycotina</taxon>
        <taxon>Saccharomycetes</taxon>
        <taxon>Saccharomycetales</taxon>
        <taxon>Saccharomycetaceae</taxon>
        <taxon>Eremothecium</taxon>
    </lineage>
</organism>
<dbReference type="FunCoup" id="Q752L0">
    <property type="interactions" value="31"/>
</dbReference>
<evidence type="ECO:0000256" key="4">
    <source>
        <dbReference type="ARBA" id="ARBA00022679"/>
    </source>
</evidence>
<dbReference type="GO" id="GO:0000179">
    <property type="term" value="F:rRNA (adenine-N6,N6-)-dimethyltransferase activity"/>
    <property type="evidence" value="ECO:0007669"/>
    <property type="project" value="UniProtKB-UniRule"/>
</dbReference>
<dbReference type="GO" id="GO:0003723">
    <property type="term" value="F:RNA binding"/>
    <property type="evidence" value="ECO:0007669"/>
    <property type="project" value="UniProtKB-UniRule"/>
</dbReference>
<dbReference type="OMA" id="WDYVTKH"/>
<dbReference type="HOGENOM" id="CLU_034228_0_0_1"/>
<comment type="similarity">
    <text evidence="8">Belongs to the class I-like SAM-binding methyltransferase superfamily. rRNA adenine N(6)-methyltransferase family.</text>
</comment>
<evidence type="ECO:0000256" key="5">
    <source>
        <dbReference type="ARBA" id="ARBA00022691"/>
    </source>
</evidence>
<dbReference type="GO" id="GO:0006391">
    <property type="term" value="P:transcription initiation at mitochondrial promoter"/>
    <property type="evidence" value="ECO:0000318"/>
    <property type="project" value="GO_Central"/>
</dbReference>
<dbReference type="STRING" id="284811.Q752L0"/>
<comment type="subcellular location">
    <subcellularLocation>
        <location evidence="1">Mitochondrion</location>
    </subcellularLocation>
</comment>
<evidence type="ECO:0000256" key="2">
    <source>
        <dbReference type="ARBA" id="ARBA00013836"/>
    </source>
</evidence>
<accession>Q752L0</accession>
<dbReference type="KEGG" id="ago:AGOS_AFR564W"/>
<feature type="binding site" evidence="8">
    <location>
        <position position="81"/>
    </location>
    <ligand>
        <name>S-adenosyl-L-methionine</name>
        <dbReference type="ChEBI" id="CHEBI:59789"/>
    </ligand>
</feature>
<keyword evidence="5 8" id="KW-0949">S-adenosyl-L-methionine</keyword>
<name>Q752L0_EREGS</name>
<protein>
    <recommendedName>
        <fullName evidence="2">Mitochondrial transcription factor 1</fullName>
    </recommendedName>
</protein>
<dbReference type="PIRSF" id="PIRSF011649">
    <property type="entry name" value="MtTFB"/>
    <property type="match status" value="1"/>
</dbReference>
<dbReference type="PANTHER" id="PTHR11727:SF17">
    <property type="entry name" value="DIMETHYLADENOSINE TRANSFERASE 1, MITOCHONDRIAL"/>
    <property type="match status" value="1"/>
</dbReference>
<dbReference type="Gene3D" id="1.10.8.100">
    <property type="entry name" value="Ribosomal RNA adenine dimethylase-like, domain 2"/>
    <property type="match status" value="1"/>
</dbReference>
<feature type="binding site" evidence="8">
    <location>
        <position position="106"/>
    </location>
    <ligand>
        <name>S-adenosyl-L-methionine</name>
        <dbReference type="ChEBI" id="CHEBI:59789"/>
    </ligand>
</feature>
<dbReference type="GeneID" id="4622392"/>
<evidence type="ECO:0000256" key="6">
    <source>
        <dbReference type="ARBA" id="ARBA00022884"/>
    </source>
</evidence>
<sequence>MSSASKFSKQSFLEACLAVKFSYGRTLLHSPTAIELAYKRLNLQEHYDMSKVQVLELYPGTGLPSYIFHDIYKPKLQVLMESKPAYAKVIEQHLTLLDNIKLHKEDPYMWESFVSLIDEKKIMQPEVQTRDHIHDSFIVMGNLTDKRGEQLYMQYLQCIANKNWMQRFGLVRMLFWVPQTTAIKLLSPCGFKSRSRCSVITEAVTDTRLIATTPDNLASFGPGVLDKYDPLILPEDKTDYALLEVLPLNHNMELEYWDYCMQRLLVCKSTPLEDILEVLGHGASDFLKCRIDPELLKKKPMQLTNQEFTKIASLYALWPFKPSIYDFYDPSDDQ</sequence>
<reference evidence="10" key="2">
    <citation type="journal article" date="2013" name="G3 (Bethesda)">
        <title>Genomes of Ashbya fungi isolated from insects reveal four mating-type loci, numerous translocations, lack of transposons, and distinct gene duplications.</title>
        <authorList>
            <person name="Dietrich F.S."/>
            <person name="Voegeli S."/>
            <person name="Kuo S."/>
            <person name="Philippsen P."/>
        </authorList>
    </citation>
    <scope>GENOME REANNOTATION</scope>
    <source>
        <strain evidence="10">ATCC 10895 / CBS 109.51 / FGSC 9923 / NRRL Y-1056</strain>
    </source>
</reference>